<reference evidence="5 6" key="1">
    <citation type="submission" date="2014-07" db="EMBL/GenBank/DDBJ databases">
        <title>Methanogenic archaea and the global carbon cycle.</title>
        <authorList>
            <person name="Henriksen J.R."/>
            <person name="Luke J."/>
            <person name="Reinhart S."/>
            <person name="Benedict M.N."/>
            <person name="Youngblut N.D."/>
            <person name="Metcalf M.E."/>
            <person name="Whitaker R.J."/>
            <person name="Metcalf W.W."/>
        </authorList>
    </citation>
    <scope>NUCLEOTIDE SEQUENCE [LARGE SCALE GENOMIC DNA]</scope>
    <source>
        <strain evidence="6">ATCC 43570 / DSM 1825 / OCM 12 / VKM B-1830 / TM-1</strain>
    </source>
</reference>
<dbReference type="PANTHER" id="PTHR33154">
    <property type="entry name" value="TRANSCRIPTIONAL REGULATOR, ARSR FAMILY"/>
    <property type="match status" value="1"/>
</dbReference>
<dbReference type="RefSeq" id="WP_231588196.1">
    <property type="nucleotide sequence ID" value="NZ_CP009501.1"/>
</dbReference>
<dbReference type="HOGENOM" id="CLU_097806_7_3_2"/>
<evidence type="ECO:0000313" key="6">
    <source>
        <dbReference type="Proteomes" id="UP000066529"/>
    </source>
</evidence>
<organism evidence="5 6">
    <name type="scientific">Methanosarcina thermophila (strain ATCC 43570 / DSM 1825 / OCM 12 / VKM B-1830 / TM-1)</name>
    <dbReference type="NCBI Taxonomy" id="523844"/>
    <lineage>
        <taxon>Archaea</taxon>
        <taxon>Methanobacteriati</taxon>
        <taxon>Methanobacteriota</taxon>
        <taxon>Stenosarchaea group</taxon>
        <taxon>Methanomicrobia</taxon>
        <taxon>Methanosarcinales</taxon>
        <taxon>Methanosarcinaceae</taxon>
        <taxon>Methanosarcina</taxon>
    </lineage>
</organism>
<dbReference type="Gene3D" id="1.10.10.10">
    <property type="entry name" value="Winged helix-like DNA-binding domain superfamily/Winged helix DNA-binding domain"/>
    <property type="match status" value="1"/>
</dbReference>
<dbReference type="InterPro" id="IPR011991">
    <property type="entry name" value="ArsR-like_HTH"/>
</dbReference>
<evidence type="ECO:0000256" key="1">
    <source>
        <dbReference type="ARBA" id="ARBA00023015"/>
    </source>
</evidence>
<dbReference type="STRING" id="523844.MSTHT_0911"/>
<dbReference type="PATRIC" id="fig|523844.20.peg.1177"/>
<dbReference type="PROSITE" id="PS50987">
    <property type="entry name" value="HTH_ARSR_2"/>
    <property type="match status" value="1"/>
</dbReference>
<dbReference type="NCBIfam" id="NF033788">
    <property type="entry name" value="HTH_metalloreg"/>
    <property type="match status" value="1"/>
</dbReference>
<dbReference type="InterPro" id="IPR036390">
    <property type="entry name" value="WH_DNA-bd_sf"/>
</dbReference>
<protein>
    <submittedName>
        <fullName evidence="5">Arsenical resistance operon repressor</fullName>
    </submittedName>
</protein>
<dbReference type="GO" id="GO:0003700">
    <property type="term" value="F:DNA-binding transcription factor activity"/>
    <property type="evidence" value="ECO:0007669"/>
    <property type="project" value="InterPro"/>
</dbReference>
<dbReference type="GeneID" id="24847832"/>
<gene>
    <name evidence="5" type="ORF">MSTHT_0911</name>
</gene>
<dbReference type="PANTHER" id="PTHR33154:SF33">
    <property type="entry name" value="TRANSCRIPTIONAL REPRESSOR SDPR"/>
    <property type="match status" value="1"/>
</dbReference>
<dbReference type="InterPro" id="IPR001845">
    <property type="entry name" value="HTH_ArsR_DNA-bd_dom"/>
</dbReference>
<evidence type="ECO:0000259" key="4">
    <source>
        <dbReference type="PROSITE" id="PS50987"/>
    </source>
</evidence>
<sequence length="146" mass="16656">MEAAAVGKLMEAERKLDVNKSKREVEIGRLERFIFDRDQLEVRTQKLSSLVNELDEEALHSEARIFKALSDPNRLKIIKLLKEGELCACELTIALSNSQSTVSHHLSVLKSACLIKERKEGKWSYFRLSEGAVIEILNQAKLLYDK</sequence>
<dbReference type="Pfam" id="PF01022">
    <property type="entry name" value="HTH_5"/>
    <property type="match status" value="1"/>
</dbReference>
<evidence type="ECO:0000313" key="5">
    <source>
        <dbReference type="EMBL" id="AKB12669.1"/>
    </source>
</evidence>
<dbReference type="CDD" id="cd00090">
    <property type="entry name" value="HTH_ARSR"/>
    <property type="match status" value="1"/>
</dbReference>
<evidence type="ECO:0000256" key="3">
    <source>
        <dbReference type="ARBA" id="ARBA00023163"/>
    </source>
</evidence>
<dbReference type="KEGG" id="mthr:MSTHT_0911"/>
<keyword evidence="2" id="KW-0238">DNA-binding</keyword>
<accession>A0A0E3H8N6</accession>
<dbReference type="Proteomes" id="UP000066529">
    <property type="component" value="Chromosome"/>
</dbReference>
<keyword evidence="1" id="KW-0805">Transcription regulation</keyword>
<feature type="domain" description="HTH arsR-type" evidence="4">
    <location>
        <begin position="54"/>
        <end position="146"/>
    </location>
</feature>
<dbReference type="PRINTS" id="PR00778">
    <property type="entry name" value="HTHARSR"/>
</dbReference>
<proteinExistence type="predicted"/>
<dbReference type="SMART" id="SM00418">
    <property type="entry name" value="HTH_ARSR"/>
    <property type="match status" value="1"/>
</dbReference>
<dbReference type="GO" id="GO:0003677">
    <property type="term" value="F:DNA binding"/>
    <property type="evidence" value="ECO:0007669"/>
    <property type="project" value="UniProtKB-KW"/>
</dbReference>
<dbReference type="AlphaFoldDB" id="A0A0E3H8N6"/>
<dbReference type="InterPro" id="IPR051081">
    <property type="entry name" value="HTH_MetalResp_TranReg"/>
</dbReference>
<dbReference type="InterPro" id="IPR036388">
    <property type="entry name" value="WH-like_DNA-bd_sf"/>
</dbReference>
<name>A0A0E3H8N6_METTT</name>
<keyword evidence="3" id="KW-0804">Transcription</keyword>
<evidence type="ECO:0000256" key="2">
    <source>
        <dbReference type="ARBA" id="ARBA00023125"/>
    </source>
</evidence>
<dbReference type="EMBL" id="CP009501">
    <property type="protein sequence ID" value="AKB12669.1"/>
    <property type="molecule type" value="Genomic_DNA"/>
</dbReference>
<dbReference type="SUPFAM" id="SSF46785">
    <property type="entry name" value="Winged helix' DNA-binding domain"/>
    <property type="match status" value="1"/>
</dbReference>